<protein>
    <recommendedName>
        <fullName evidence="4">RRM domain-containing protein</fullName>
    </recommendedName>
</protein>
<feature type="region of interest" description="Disordered" evidence="3">
    <location>
        <begin position="754"/>
        <end position="802"/>
    </location>
</feature>
<organism evidence="5 6">
    <name type="scientific">Venturia inaequalis</name>
    <name type="common">Apple scab fungus</name>
    <dbReference type="NCBI Taxonomy" id="5025"/>
    <lineage>
        <taxon>Eukaryota</taxon>
        <taxon>Fungi</taxon>
        <taxon>Dikarya</taxon>
        <taxon>Ascomycota</taxon>
        <taxon>Pezizomycotina</taxon>
        <taxon>Dothideomycetes</taxon>
        <taxon>Pleosporomycetidae</taxon>
        <taxon>Venturiales</taxon>
        <taxon>Venturiaceae</taxon>
        <taxon>Venturia</taxon>
    </lineage>
</organism>
<dbReference type="PANTHER" id="PTHR47431">
    <property type="entry name" value="ZN(II)2CYS6 TRANSCRIPTION FACTOR (EUROFUNG)-RELATED"/>
    <property type="match status" value="1"/>
</dbReference>
<dbReference type="PROSITE" id="PS50102">
    <property type="entry name" value="RRM"/>
    <property type="match status" value="1"/>
</dbReference>
<dbReference type="SUPFAM" id="SSF54928">
    <property type="entry name" value="RNA-binding domain, RBD"/>
    <property type="match status" value="1"/>
</dbReference>
<evidence type="ECO:0000256" key="2">
    <source>
        <dbReference type="PROSITE-ProRule" id="PRU00176"/>
    </source>
</evidence>
<feature type="compositionally biased region" description="Polar residues" evidence="3">
    <location>
        <begin position="786"/>
        <end position="802"/>
    </location>
</feature>
<feature type="domain" description="RRM" evidence="4">
    <location>
        <begin position="64"/>
        <end position="141"/>
    </location>
</feature>
<feature type="region of interest" description="Disordered" evidence="3">
    <location>
        <begin position="458"/>
        <end position="525"/>
    </location>
</feature>
<feature type="compositionally biased region" description="Basic and acidic residues" evidence="3">
    <location>
        <begin position="151"/>
        <end position="168"/>
    </location>
</feature>
<evidence type="ECO:0000256" key="3">
    <source>
        <dbReference type="SAM" id="MobiDB-lite"/>
    </source>
</evidence>
<proteinExistence type="predicted"/>
<dbReference type="SMART" id="SM00360">
    <property type="entry name" value="RRM"/>
    <property type="match status" value="1"/>
</dbReference>
<evidence type="ECO:0000256" key="1">
    <source>
        <dbReference type="ARBA" id="ARBA00022884"/>
    </source>
</evidence>
<dbReference type="InterPro" id="IPR000504">
    <property type="entry name" value="RRM_dom"/>
</dbReference>
<comment type="caution">
    <text evidence="5">The sequence shown here is derived from an EMBL/GenBank/DDBJ whole genome shotgun (WGS) entry which is preliminary data.</text>
</comment>
<dbReference type="SMART" id="SM01218">
    <property type="entry name" value="FoP_duplication"/>
    <property type="match status" value="1"/>
</dbReference>
<dbReference type="EMBL" id="WNWR01000394">
    <property type="protein sequence ID" value="KAE9980151.1"/>
    <property type="molecule type" value="Genomic_DNA"/>
</dbReference>
<dbReference type="InterPro" id="IPR012677">
    <property type="entry name" value="Nucleotide-bd_a/b_plait_sf"/>
</dbReference>
<dbReference type="Pfam" id="PF00076">
    <property type="entry name" value="RRM_1"/>
    <property type="match status" value="1"/>
</dbReference>
<gene>
    <name evidence="5" type="ORF">EG327_006677</name>
</gene>
<feature type="compositionally biased region" description="Basic and acidic residues" evidence="3">
    <location>
        <begin position="500"/>
        <end position="509"/>
    </location>
</feature>
<dbReference type="InterPro" id="IPR035979">
    <property type="entry name" value="RBD_domain_sf"/>
</dbReference>
<dbReference type="CDD" id="cd12148">
    <property type="entry name" value="fungal_TF_MHR"/>
    <property type="match status" value="1"/>
</dbReference>
<dbReference type="InterPro" id="IPR025715">
    <property type="entry name" value="FoP_C"/>
</dbReference>
<reference evidence="5 6" key="1">
    <citation type="submission" date="2019-07" db="EMBL/GenBank/DDBJ databases">
        <title>Venturia inaequalis Genome Resource.</title>
        <authorList>
            <person name="Lichtner F.J."/>
        </authorList>
    </citation>
    <scope>NUCLEOTIDE SEQUENCE [LARGE SCALE GENOMIC DNA]</scope>
    <source>
        <strain evidence="5 6">DMI_063113</strain>
    </source>
</reference>
<feature type="compositionally biased region" description="Polar residues" evidence="3">
    <location>
        <begin position="763"/>
        <end position="775"/>
    </location>
</feature>
<dbReference type="Gene3D" id="3.30.70.330">
    <property type="match status" value="1"/>
</dbReference>
<dbReference type="PANTHER" id="PTHR47431:SF4">
    <property type="entry name" value="ZN(II)2CYS6 TRANSCRIPTION FACTOR (EUROFUNG)"/>
    <property type="match status" value="1"/>
</dbReference>
<accession>A0A8H3V323</accession>
<dbReference type="GO" id="GO:0003723">
    <property type="term" value="F:RNA binding"/>
    <property type="evidence" value="ECO:0007669"/>
    <property type="project" value="UniProtKB-UniRule"/>
</dbReference>
<dbReference type="Proteomes" id="UP000490939">
    <property type="component" value="Unassembled WGS sequence"/>
</dbReference>
<feature type="compositionally biased region" description="Low complexity" evidence="3">
    <location>
        <begin position="29"/>
        <end position="38"/>
    </location>
</feature>
<keyword evidence="1 2" id="KW-0694">RNA-binding</keyword>
<feature type="compositionally biased region" description="Low complexity" evidence="3">
    <location>
        <begin position="481"/>
        <end position="492"/>
    </location>
</feature>
<feature type="region of interest" description="Disordered" evidence="3">
    <location>
        <begin position="1"/>
        <end position="65"/>
    </location>
</feature>
<name>A0A8H3V323_VENIN</name>
<sequence>MPDKLSQSLDDILGERRKATGGRGRGRRTAASTAAPGGIKKTTRAEKKPEKASIPTGPSHSGEGKIIVSNLPYDVTETQIKDYFSQTVGAVKKIELSYGPTGKSRGIATLTFAKPAAATQAAKELDGLKVDQRIEVIVGAKDVPSPPAPKSLKDRVVRPKVAEKDKPKPANTDKAGTGAASTRGRKPRRGRGAAAAGGRAKPKTAEELDAEMADYWGGETGTGTADAPMANGGAVQPAATNGGEAVMEDDGSLTKMATRAISATVSTDVAEVLQAFVTPINNKRRKISIEAWATPIKRMKWGIPEPEPDLSLNTVSAHDFPAYWMTRQVESIEIPAELQSVETYEWMGFNNELATKLFSRFENPGSNRGFVQTATGYIEDSPIQDCFVESDDWDMAMKKLGIKEQMRTRMLADGPYWHIRFTASMKVWLVMFMEDRYLHLENLDDYLRKESPRLVGDKAAARISPKPFGAPKSKKEGDYKTTTASSATASSSKGPSFGDLGDKMMRENPKQTGSMKTPATPVKGTAAPKVAIPPVVPRNKKGYTTLWRACLTFKADKLYNRRTGAVDLQSNGSVPGDFSGVSKITYWTPELETADLFLGYCRNCNPDLVHSVVQMYVPDKFINSLKIIDLEKPASRTREPIRDWWAITFISRRNKQWPYGVLESKKYHRDPGLIKGPILNGRNEDYQAKGMTWDQLTLRNCLFIYLKDDPDLGAVHAQQWAFGLSAVGDFDKACHKQGSECTYLKSRRGGRARAKRDGAVIASDSTLTQSTSKAVSRTLPDRESLPSLTPDHSGSSSTNDSNLGADEHLGWFPESDSGPLTRAPLLELYYTYFHPAQPCALPLRFLRQKASEGPPGIRLLINVLQFIGSLYAPKVQSGPLEDLVKASLAEPRPTANGFEIQALVLYSIAVYWCDEIDRARDLLDEAIIKATGIGMNSRAFATEHSGGDPVLAESWRRTWWQLYSTDAHIASSNHVAHFGTSQRLIPCTVELPCEEDEYCSGAIPTPSRTTEEYDNREFAEDDLDFSSFAYLIGLGRSLDFTIIGIPRVTEANVKIVCTNADSCISAWLSLLSKKKRRFFKEDGTLDELLFKANFLIQIYTVDIHRYLSTLAYTSIESVSTCAPPPPPDRLGPIYSRDAHIHTAKILRAIERIADMLTLPVRLARHTPFNICMIATMTVAHLSACKYVFTGEQLKVARERIRVAMGALEVFAEIWPRGKKVVGEVKIIARTLLSLEPRPRQASLTSLKPVSPFPQESYLHTMSHSQSPQDHFLYSGGAQSPQDLPADDLRTTVAQSYIDCGGLPIGQDMSGYFDFPGIGFDMDMDAFASDDLCSDLSLKTGFPFDLDVPIAY</sequence>
<dbReference type="Pfam" id="PF13865">
    <property type="entry name" value="FoP_duplication"/>
    <property type="match status" value="1"/>
</dbReference>
<evidence type="ECO:0000313" key="6">
    <source>
        <dbReference type="Proteomes" id="UP000490939"/>
    </source>
</evidence>
<evidence type="ECO:0000259" key="4">
    <source>
        <dbReference type="PROSITE" id="PS50102"/>
    </source>
</evidence>
<keyword evidence="6" id="KW-1185">Reference proteome</keyword>
<feature type="region of interest" description="Disordered" evidence="3">
    <location>
        <begin position="141"/>
        <end position="205"/>
    </location>
</feature>
<evidence type="ECO:0000313" key="5">
    <source>
        <dbReference type="EMBL" id="KAE9980151.1"/>
    </source>
</evidence>